<feature type="non-terminal residue" evidence="1">
    <location>
        <position position="154"/>
    </location>
</feature>
<name>A0ABP1S0Z9_9HEXA</name>
<sequence>ILDNLAPLKRRLVKGMNVPWFSAEIAELCKLRDQTKRKLQTSPNLMNSYVSLRNEVNHKIVRAKNNYFSKFESVNSSTDVWRLADEFRVNNLSSSEPLVEINFDSYVHEYMDSNPDIDVAVPSVTLEEVSKAIRLVKKCSSSDSHIPKTIFKKF</sequence>
<reference evidence="1 2" key="1">
    <citation type="submission" date="2024-08" db="EMBL/GenBank/DDBJ databases">
        <authorList>
            <person name="Cucini C."/>
            <person name="Frati F."/>
        </authorList>
    </citation>
    <scope>NUCLEOTIDE SEQUENCE [LARGE SCALE GENOMIC DNA]</scope>
</reference>
<accession>A0ABP1S0Z9</accession>
<keyword evidence="2" id="KW-1185">Reference proteome</keyword>
<proteinExistence type="predicted"/>
<organism evidence="1 2">
    <name type="scientific">Orchesella dallaii</name>
    <dbReference type="NCBI Taxonomy" id="48710"/>
    <lineage>
        <taxon>Eukaryota</taxon>
        <taxon>Metazoa</taxon>
        <taxon>Ecdysozoa</taxon>
        <taxon>Arthropoda</taxon>
        <taxon>Hexapoda</taxon>
        <taxon>Collembola</taxon>
        <taxon>Entomobryomorpha</taxon>
        <taxon>Entomobryoidea</taxon>
        <taxon>Orchesellidae</taxon>
        <taxon>Orchesellinae</taxon>
        <taxon>Orchesella</taxon>
    </lineage>
</organism>
<evidence type="ECO:0000313" key="2">
    <source>
        <dbReference type="Proteomes" id="UP001642540"/>
    </source>
</evidence>
<comment type="caution">
    <text evidence="1">The sequence shown here is derived from an EMBL/GenBank/DDBJ whole genome shotgun (WGS) entry which is preliminary data.</text>
</comment>
<dbReference type="EMBL" id="CAXLJM020000137">
    <property type="protein sequence ID" value="CAL8140484.1"/>
    <property type="molecule type" value="Genomic_DNA"/>
</dbReference>
<feature type="non-terminal residue" evidence="1">
    <location>
        <position position="1"/>
    </location>
</feature>
<protein>
    <recommendedName>
        <fullName evidence="3">Tick transposon</fullName>
    </recommendedName>
</protein>
<gene>
    <name evidence="1" type="ORF">ODALV1_LOCUS28306</name>
</gene>
<evidence type="ECO:0008006" key="3">
    <source>
        <dbReference type="Google" id="ProtNLM"/>
    </source>
</evidence>
<evidence type="ECO:0000313" key="1">
    <source>
        <dbReference type="EMBL" id="CAL8140484.1"/>
    </source>
</evidence>
<dbReference type="Proteomes" id="UP001642540">
    <property type="component" value="Unassembled WGS sequence"/>
</dbReference>